<dbReference type="Pfam" id="PF01638">
    <property type="entry name" value="HxlR"/>
    <property type="match status" value="1"/>
</dbReference>
<dbReference type="SUPFAM" id="SSF46785">
    <property type="entry name" value="Winged helix' DNA-binding domain"/>
    <property type="match status" value="1"/>
</dbReference>
<dbReference type="PANTHER" id="PTHR33204">
    <property type="entry name" value="TRANSCRIPTIONAL REGULATOR, MARR FAMILY"/>
    <property type="match status" value="1"/>
</dbReference>
<dbReference type="PANTHER" id="PTHR33204:SF39">
    <property type="entry name" value="TRANSCRIPTIONAL REGULATORY PROTEIN"/>
    <property type="match status" value="1"/>
</dbReference>
<dbReference type="InterPro" id="IPR036388">
    <property type="entry name" value="WH-like_DNA-bd_sf"/>
</dbReference>
<comment type="caution">
    <text evidence="5">The sequence shown here is derived from an EMBL/GenBank/DDBJ whole genome shotgun (WGS) entry which is preliminary data.</text>
</comment>
<gene>
    <name evidence="5" type="ORF">GCM10009839_30150</name>
</gene>
<evidence type="ECO:0000259" key="4">
    <source>
        <dbReference type="PROSITE" id="PS51118"/>
    </source>
</evidence>
<dbReference type="Gene3D" id="1.10.10.10">
    <property type="entry name" value="Winged helix-like DNA-binding domain superfamily/Winged helix DNA-binding domain"/>
    <property type="match status" value="1"/>
</dbReference>
<organism evidence="5 6">
    <name type="scientific">Catenulispora yoronensis</name>
    <dbReference type="NCBI Taxonomy" id="450799"/>
    <lineage>
        <taxon>Bacteria</taxon>
        <taxon>Bacillati</taxon>
        <taxon>Actinomycetota</taxon>
        <taxon>Actinomycetes</taxon>
        <taxon>Catenulisporales</taxon>
        <taxon>Catenulisporaceae</taxon>
        <taxon>Catenulispora</taxon>
    </lineage>
</organism>
<evidence type="ECO:0000256" key="1">
    <source>
        <dbReference type="ARBA" id="ARBA00023015"/>
    </source>
</evidence>
<dbReference type="Proteomes" id="UP001500751">
    <property type="component" value="Unassembled WGS sequence"/>
</dbReference>
<dbReference type="InterPro" id="IPR002577">
    <property type="entry name" value="HTH_HxlR"/>
</dbReference>
<keyword evidence="2" id="KW-0238">DNA-binding</keyword>
<evidence type="ECO:0000313" key="6">
    <source>
        <dbReference type="Proteomes" id="UP001500751"/>
    </source>
</evidence>
<evidence type="ECO:0000256" key="3">
    <source>
        <dbReference type="ARBA" id="ARBA00023163"/>
    </source>
</evidence>
<feature type="domain" description="HTH hxlR-type" evidence="4">
    <location>
        <begin position="6"/>
        <end position="104"/>
    </location>
</feature>
<reference evidence="5 6" key="1">
    <citation type="journal article" date="2019" name="Int. J. Syst. Evol. Microbiol.">
        <title>The Global Catalogue of Microorganisms (GCM) 10K type strain sequencing project: providing services to taxonomists for standard genome sequencing and annotation.</title>
        <authorList>
            <consortium name="The Broad Institute Genomics Platform"/>
            <consortium name="The Broad Institute Genome Sequencing Center for Infectious Disease"/>
            <person name="Wu L."/>
            <person name="Ma J."/>
        </authorList>
    </citation>
    <scope>NUCLEOTIDE SEQUENCE [LARGE SCALE GENOMIC DNA]</scope>
    <source>
        <strain evidence="5 6">JCM 16014</strain>
    </source>
</reference>
<keyword evidence="3" id="KW-0804">Transcription</keyword>
<dbReference type="InterPro" id="IPR036390">
    <property type="entry name" value="WH_DNA-bd_sf"/>
</dbReference>
<dbReference type="EMBL" id="BAAAQN010000014">
    <property type="protein sequence ID" value="GAA2028819.1"/>
    <property type="molecule type" value="Genomic_DNA"/>
</dbReference>
<dbReference type="PROSITE" id="PS51118">
    <property type="entry name" value="HTH_HXLR"/>
    <property type="match status" value="1"/>
</dbReference>
<proteinExistence type="predicted"/>
<keyword evidence="1" id="KW-0805">Transcription regulation</keyword>
<evidence type="ECO:0000313" key="5">
    <source>
        <dbReference type="EMBL" id="GAA2028819.1"/>
    </source>
</evidence>
<name>A0ABN2U5X2_9ACTN</name>
<sequence length="131" mass="14683">MFNPACPSTVSPFRIADKWGGLVVLCLEDGPRRFSELRVPLRRVAPKVLTETLRALERDGFVTRTDYGENPPRVEYELTELGRTLLPAIAACREWGAENFDALLAARDRYEAGRYEAGRYDSDAYLPTGTG</sequence>
<accession>A0ABN2U5X2</accession>
<protein>
    <submittedName>
        <fullName evidence="5">Helix-turn-helix domain-containing protein</fullName>
    </submittedName>
</protein>
<dbReference type="RefSeq" id="WP_344666221.1">
    <property type="nucleotide sequence ID" value="NZ_BAAAQN010000014.1"/>
</dbReference>
<keyword evidence="6" id="KW-1185">Reference proteome</keyword>
<evidence type="ECO:0000256" key="2">
    <source>
        <dbReference type="ARBA" id="ARBA00023125"/>
    </source>
</evidence>